<dbReference type="RefSeq" id="WP_173284603.1">
    <property type="nucleotide sequence ID" value="NZ_CP054020.1"/>
</dbReference>
<dbReference type="Proteomes" id="UP000504724">
    <property type="component" value="Chromosome"/>
</dbReference>
<evidence type="ECO:0000256" key="1">
    <source>
        <dbReference type="ARBA" id="ARBA00023015"/>
    </source>
</evidence>
<dbReference type="InterPro" id="IPR001647">
    <property type="entry name" value="HTH_TetR"/>
</dbReference>
<dbReference type="EMBL" id="CP054020">
    <property type="protein sequence ID" value="QKI88942.1"/>
    <property type="molecule type" value="Genomic_DNA"/>
</dbReference>
<dbReference type="Gene3D" id="1.10.357.10">
    <property type="entry name" value="Tetracycline Repressor, domain 2"/>
    <property type="match status" value="1"/>
</dbReference>
<keyword evidence="7" id="KW-1185">Reference proteome</keyword>
<dbReference type="AlphaFoldDB" id="A0A7D4T020"/>
<keyword evidence="1" id="KW-0805">Transcription regulation</keyword>
<dbReference type="PROSITE" id="PS50977">
    <property type="entry name" value="HTH_TETR_2"/>
    <property type="match status" value="1"/>
</dbReference>
<dbReference type="PANTHER" id="PTHR47506:SF1">
    <property type="entry name" value="HTH-TYPE TRANSCRIPTIONAL REGULATOR YJDC"/>
    <property type="match status" value="1"/>
</dbReference>
<proteinExistence type="predicted"/>
<keyword evidence="3" id="KW-0804">Transcription</keyword>
<accession>A0A7D4T020</accession>
<evidence type="ECO:0000313" key="6">
    <source>
        <dbReference type="EMBL" id="QKI88942.1"/>
    </source>
</evidence>
<gene>
    <name evidence="6" type="ORF">HQN79_04835</name>
</gene>
<dbReference type="SUPFAM" id="SSF48498">
    <property type="entry name" value="Tetracyclin repressor-like, C-terminal domain"/>
    <property type="match status" value="1"/>
</dbReference>
<reference evidence="6 7" key="1">
    <citation type="submission" date="2020-05" db="EMBL/GenBank/DDBJ databases">
        <title>Thiomicrorhabdus sediminis sp.nov. and Thiomicrorhabdus xiamenensis sp.nov., novel sulfur-oxidizing bacteria isolated from coastal sediment.</title>
        <authorList>
            <person name="Liu X."/>
        </authorList>
    </citation>
    <scope>NUCLEOTIDE SEQUENCE [LARGE SCALE GENOMIC DNA]</scope>
    <source>
        <strain evidence="6 7">G2</strain>
    </source>
</reference>
<dbReference type="InterPro" id="IPR009057">
    <property type="entry name" value="Homeodomain-like_sf"/>
</dbReference>
<evidence type="ECO:0000313" key="7">
    <source>
        <dbReference type="Proteomes" id="UP000504724"/>
    </source>
</evidence>
<organism evidence="6 7">
    <name type="scientific">Thiomicrorhabdus xiamenensis</name>
    <dbReference type="NCBI Taxonomy" id="2739063"/>
    <lineage>
        <taxon>Bacteria</taxon>
        <taxon>Pseudomonadati</taxon>
        <taxon>Pseudomonadota</taxon>
        <taxon>Gammaproteobacteria</taxon>
        <taxon>Thiotrichales</taxon>
        <taxon>Piscirickettsiaceae</taxon>
        <taxon>Thiomicrorhabdus</taxon>
    </lineage>
</organism>
<name>A0A7D4T020_9GAMM</name>
<dbReference type="GO" id="GO:0003677">
    <property type="term" value="F:DNA binding"/>
    <property type="evidence" value="ECO:0007669"/>
    <property type="project" value="UniProtKB-UniRule"/>
</dbReference>
<sequence length="201" mass="22606">MKHACYQRNANKTDIGSSERLLSVANELFCRDGIHATGIKKVLDESGVARRTLYKHFNSKENLVRAVLERESALWLDWFRDFINSSADTPRERLLCIFDALKVWFEDESFFGCAFINAVMENHKQDESIRELALQHRENTNSFIQELAIAAGANAPRLLTEQLGILVDGAIVSAVTLQTSEPATHAKMAAQILVETAIEQK</sequence>
<dbReference type="SUPFAM" id="SSF46689">
    <property type="entry name" value="Homeodomain-like"/>
    <property type="match status" value="1"/>
</dbReference>
<dbReference type="Pfam" id="PF00440">
    <property type="entry name" value="TetR_N"/>
    <property type="match status" value="1"/>
</dbReference>
<evidence type="ECO:0000259" key="5">
    <source>
        <dbReference type="PROSITE" id="PS50977"/>
    </source>
</evidence>
<dbReference type="KEGG" id="txa:HQN79_04835"/>
<feature type="domain" description="HTH tetR-type" evidence="5">
    <location>
        <begin position="15"/>
        <end position="75"/>
    </location>
</feature>
<evidence type="ECO:0000256" key="2">
    <source>
        <dbReference type="ARBA" id="ARBA00023125"/>
    </source>
</evidence>
<keyword evidence="2 4" id="KW-0238">DNA-binding</keyword>
<evidence type="ECO:0000256" key="3">
    <source>
        <dbReference type="ARBA" id="ARBA00023163"/>
    </source>
</evidence>
<feature type="DNA-binding region" description="H-T-H motif" evidence="4">
    <location>
        <begin position="38"/>
        <end position="57"/>
    </location>
</feature>
<dbReference type="InterPro" id="IPR036271">
    <property type="entry name" value="Tet_transcr_reg_TetR-rel_C_sf"/>
</dbReference>
<evidence type="ECO:0000256" key="4">
    <source>
        <dbReference type="PROSITE-ProRule" id="PRU00335"/>
    </source>
</evidence>
<protein>
    <submittedName>
        <fullName evidence="6">TetR/AcrR family transcriptional regulator</fullName>
    </submittedName>
</protein>
<dbReference type="PRINTS" id="PR00455">
    <property type="entry name" value="HTHTETR"/>
</dbReference>
<dbReference type="PANTHER" id="PTHR47506">
    <property type="entry name" value="TRANSCRIPTIONAL REGULATORY PROTEIN"/>
    <property type="match status" value="1"/>
</dbReference>